<reference evidence="3" key="1">
    <citation type="submission" date="2021-02" db="EMBL/GenBank/DDBJ databases">
        <title>Genome-Resolved Metagenomics of a Microbial Community Performing Photosynthetic Biological Nutrient Removal.</title>
        <authorList>
            <person name="Mcdaniel E.A."/>
        </authorList>
    </citation>
    <scope>NUCLEOTIDE SEQUENCE</scope>
    <source>
        <strain evidence="3">UWPOB_OBS1</strain>
    </source>
</reference>
<organism evidence="3 4">
    <name type="scientific">Candidatus Obscuribacter phosphatis</name>
    <dbReference type="NCBI Taxonomy" id="1906157"/>
    <lineage>
        <taxon>Bacteria</taxon>
        <taxon>Bacillati</taxon>
        <taxon>Candidatus Melainabacteria</taxon>
        <taxon>Candidatus Obscuribacterales</taxon>
        <taxon>Candidatus Obscuribacteraceae</taxon>
        <taxon>Candidatus Obscuribacter</taxon>
    </lineage>
</organism>
<dbReference type="Pfam" id="PF13519">
    <property type="entry name" value="VWA_2"/>
    <property type="match status" value="1"/>
</dbReference>
<dbReference type="Proteomes" id="UP000664277">
    <property type="component" value="Unassembled WGS sequence"/>
</dbReference>
<evidence type="ECO:0000313" key="4">
    <source>
        <dbReference type="Proteomes" id="UP000664277"/>
    </source>
</evidence>
<comment type="caution">
    <text evidence="3">The sequence shown here is derived from an EMBL/GenBank/DDBJ whole genome shotgun (WGS) entry which is preliminary data.</text>
</comment>
<proteinExistence type="predicted"/>
<accession>A0A8J7P7H1</accession>
<protein>
    <submittedName>
        <fullName evidence="3">VWA domain-containing protein</fullName>
    </submittedName>
</protein>
<name>A0A8J7P7H1_9BACT</name>
<dbReference type="Gene3D" id="3.40.50.410">
    <property type="entry name" value="von Willebrand factor, type A domain"/>
    <property type="match status" value="1"/>
</dbReference>
<evidence type="ECO:0000313" key="3">
    <source>
        <dbReference type="EMBL" id="MBN8660704.1"/>
    </source>
</evidence>
<feature type="compositionally biased region" description="Basic and acidic residues" evidence="1">
    <location>
        <begin position="53"/>
        <end position="90"/>
    </location>
</feature>
<dbReference type="AlphaFoldDB" id="A0A8J7P7H1"/>
<dbReference type="InterPro" id="IPR002035">
    <property type="entry name" value="VWF_A"/>
</dbReference>
<sequence>MSWTAFLMSLGLGGLWLYLAYKLSQLLQSLSSKGKGKGQGKGDGDGDGDGESAADKAAREQREKEAREKRAEQERQQRQAEHARKVAQAEDILRANPTLKDYAEHLAKIRDDKTLTDAERAEAVAKAVPAHILHILHVAATQKDIDMDLDTKVGETKSMFPTNDIQPMQISGVEQMSDVLPEQLMQDDDVFFDRLAQEDLLVMQPYTRTVERKTLHILLDVSNSMTEMMKNGMPRHSWSRGITVSLLAKAVNGEASYMLRLFYGEQGKLIKITTPDEARVFIDQLMSTAASYNGTNILGALQVACDDVRKNKDSGDMADVLLITDGQHLNEYGQMTVGKVKALLKDDVKLHVAAIHVESEVLRQCATSYQIFR</sequence>
<feature type="domain" description="VWFA" evidence="2">
    <location>
        <begin position="217"/>
        <end position="327"/>
    </location>
</feature>
<dbReference type="InterPro" id="IPR036465">
    <property type="entry name" value="vWFA_dom_sf"/>
</dbReference>
<dbReference type="EMBL" id="JAFLCK010000012">
    <property type="protein sequence ID" value="MBN8660704.1"/>
    <property type="molecule type" value="Genomic_DNA"/>
</dbReference>
<gene>
    <name evidence="3" type="ORF">J0M35_10095</name>
</gene>
<evidence type="ECO:0000256" key="1">
    <source>
        <dbReference type="SAM" id="MobiDB-lite"/>
    </source>
</evidence>
<evidence type="ECO:0000259" key="2">
    <source>
        <dbReference type="Pfam" id="PF13519"/>
    </source>
</evidence>
<feature type="region of interest" description="Disordered" evidence="1">
    <location>
        <begin position="31"/>
        <end position="90"/>
    </location>
</feature>
<dbReference type="SUPFAM" id="SSF53300">
    <property type="entry name" value="vWA-like"/>
    <property type="match status" value="1"/>
</dbReference>